<dbReference type="Proteomes" id="UP000183812">
    <property type="component" value="Unassembled WGS sequence"/>
</dbReference>
<gene>
    <name evidence="2" type="ORF">SAMN04244550_03472</name>
</gene>
<feature type="compositionally biased region" description="Basic and acidic residues" evidence="1">
    <location>
        <begin position="38"/>
        <end position="54"/>
    </location>
</feature>
<evidence type="ECO:0000256" key="1">
    <source>
        <dbReference type="SAM" id="MobiDB-lite"/>
    </source>
</evidence>
<reference evidence="2 3" key="1">
    <citation type="submission" date="2016-10" db="EMBL/GenBank/DDBJ databases">
        <authorList>
            <person name="de Groot N.N."/>
        </authorList>
    </citation>
    <scope>NUCLEOTIDE SEQUENCE [LARGE SCALE GENOMIC DNA]</scope>
    <source>
        <strain evidence="3">DSM 938 / 37b4</strain>
    </source>
</reference>
<proteinExistence type="predicted"/>
<dbReference type="RefSeq" id="WP_160320031.1">
    <property type="nucleotide sequence ID" value="NZ_CP061202.1"/>
</dbReference>
<protein>
    <submittedName>
        <fullName evidence="2">Uncharacterized protein</fullName>
    </submittedName>
</protein>
<dbReference type="AlphaFoldDB" id="A0A1G7RR11"/>
<evidence type="ECO:0000313" key="3">
    <source>
        <dbReference type="Proteomes" id="UP000183812"/>
    </source>
</evidence>
<name>A0A1G7RR11_RHOCA</name>
<evidence type="ECO:0000313" key="2">
    <source>
        <dbReference type="EMBL" id="SDG13181.1"/>
    </source>
</evidence>
<dbReference type="EMBL" id="FNAY01000032">
    <property type="protein sequence ID" value="SDG13181.1"/>
    <property type="molecule type" value="Genomic_DNA"/>
</dbReference>
<accession>A0A1G7RR11</accession>
<organism evidence="2 3">
    <name type="scientific">Rhodobacter capsulatus</name>
    <name type="common">Rhodopseudomonas capsulata</name>
    <dbReference type="NCBI Taxonomy" id="1061"/>
    <lineage>
        <taxon>Bacteria</taxon>
        <taxon>Pseudomonadati</taxon>
        <taxon>Pseudomonadota</taxon>
        <taxon>Alphaproteobacteria</taxon>
        <taxon>Rhodobacterales</taxon>
        <taxon>Rhodobacter group</taxon>
        <taxon>Rhodobacter</taxon>
    </lineage>
</organism>
<sequence>MSDDDVMDKKRQKAADKIITRMTEEGASPGDIKIQKKANKDAFGHEGDYDADRG</sequence>
<feature type="region of interest" description="Disordered" evidence="1">
    <location>
        <begin position="1"/>
        <end position="54"/>
    </location>
</feature>
<feature type="compositionally biased region" description="Basic and acidic residues" evidence="1">
    <location>
        <begin position="7"/>
        <end position="24"/>
    </location>
</feature>